<comment type="cofactor">
    <cofactor evidence="11">
        <name>[Ni-4Fe-5S] cluster</name>
        <dbReference type="ChEBI" id="CHEBI:177874"/>
    </cofactor>
</comment>
<feature type="binding site" evidence="14">
    <location>
        <position position="58"/>
    </location>
    <ligand>
        <name>[4Fe-4S] cluster</name>
        <dbReference type="ChEBI" id="CHEBI:49883"/>
        <label>2</label>
    </ligand>
</feature>
<comment type="subunit">
    <text evidence="4">Homodimer.</text>
</comment>
<comment type="function">
    <text evidence="2">CODH oxidizes carbon monoxide coupled, via CooF, to the reduction of a hydrogen cation by a hydrogenase (possibly CooH).</text>
</comment>
<dbReference type="EMBL" id="DRIE01000131">
    <property type="protein sequence ID" value="HEC57802.1"/>
    <property type="molecule type" value="Genomic_DNA"/>
</dbReference>
<evidence type="ECO:0000256" key="9">
    <source>
        <dbReference type="ARBA" id="ARBA00023004"/>
    </source>
</evidence>
<keyword evidence="6 14" id="KW-0533">Nickel</keyword>
<feature type="binding site" evidence="14">
    <location>
        <position position="328"/>
    </location>
    <ligand>
        <name>[Ni-4Fe-4S] cluster</name>
        <dbReference type="ChEBI" id="CHEBI:47739"/>
    </ligand>
</feature>
<dbReference type="InterPro" id="IPR016099">
    <property type="entry name" value="Prismane-like_a/b-sand"/>
</dbReference>
<keyword evidence="7 13" id="KW-0479">Metal-binding</keyword>
<dbReference type="Gene3D" id="3.40.50.2030">
    <property type="match status" value="2"/>
</dbReference>
<evidence type="ECO:0000256" key="10">
    <source>
        <dbReference type="ARBA" id="ARBA00023014"/>
    </source>
</evidence>
<protein>
    <recommendedName>
        <fullName evidence="13">Carbon monoxide dehydrogenase</fullName>
        <ecNumber evidence="13">1.2.7.4</ecNumber>
    </recommendedName>
</protein>
<accession>A0A7J2S3E9</accession>
<dbReference type="PANTHER" id="PTHR30109">
    <property type="entry name" value="HYDROXYLAMINE REDUCTASE"/>
    <property type="match status" value="1"/>
</dbReference>
<dbReference type="AlphaFoldDB" id="A0A7J2S3E9"/>
<organism evidence="15">
    <name type="scientific">Candidatus Syntropharchaeum butanivorans</name>
    <dbReference type="NCBI Taxonomy" id="1839936"/>
    <lineage>
        <taxon>Archaea</taxon>
        <taxon>Methanobacteriati</taxon>
        <taxon>Methanobacteriota</taxon>
        <taxon>Stenosarchaea group</taxon>
        <taxon>Methanomicrobia</taxon>
        <taxon>Methanosarcinales</taxon>
        <taxon>ANME-2 cluster</taxon>
        <taxon>Candidatus Syntropharchaeum</taxon>
    </lineage>
</organism>
<evidence type="ECO:0000313" key="15">
    <source>
        <dbReference type="EMBL" id="HEC57802.1"/>
    </source>
</evidence>
<dbReference type="GO" id="GO:0004601">
    <property type="term" value="F:peroxidase activity"/>
    <property type="evidence" value="ECO:0007669"/>
    <property type="project" value="TreeGrafter"/>
</dbReference>
<dbReference type="GO" id="GO:0006091">
    <property type="term" value="P:generation of precursor metabolites and energy"/>
    <property type="evidence" value="ECO:0007669"/>
    <property type="project" value="InterPro"/>
</dbReference>
<dbReference type="InterPro" id="IPR010047">
    <property type="entry name" value="CODH"/>
</dbReference>
<feature type="binding site" evidence="14">
    <location>
        <position position="258"/>
    </location>
    <ligand>
        <name>[Ni-4Fe-4S] cluster</name>
        <dbReference type="ChEBI" id="CHEBI:47739"/>
    </ligand>
</feature>
<comment type="cofactor">
    <cofactor evidence="1">
        <name>[4Fe-4S] cluster</name>
        <dbReference type="ChEBI" id="CHEBI:49883"/>
    </cofactor>
</comment>
<dbReference type="GO" id="GO:0042542">
    <property type="term" value="P:response to hydrogen peroxide"/>
    <property type="evidence" value="ECO:0007669"/>
    <property type="project" value="TreeGrafter"/>
</dbReference>
<keyword evidence="10 13" id="KW-0411">Iron-sulfur</keyword>
<dbReference type="PIRSF" id="PIRSF005023">
    <property type="entry name" value="CODH"/>
    <property type="match status" value="1"/>
</dbReference>
<feature type="binding site" evidence="14">
    <location>
        <position position="521"/>
    </location>
    <ligand>
        <name>[Ni-4Fe-4S] cluster</name>
        <dbReference type="ChEBI" id="CHEBI:47739"/>
    </ligand>
</feature>
<evidence type="ECO:0000256" key="11">
    <source>
        <dbReference type="ARBA" id="ARBA00034454"/>
    </source>
</evidence>
<dbReference type="InterPro" id="IPR011254">
    <property type="entry name" value="Prismane-like_sf"/>
</dbReference>
<dbReference type="GO" id="GO:0051539">
    <property type="term" value="F:4 iron, 4 sulfur cluster binding"/>
    <property type="evidence" value="ECO:0007669"/>
    <property type="project" value="UniProtKB-UniRule"/>
</dbReference>
<evidence type="ECO:0000256" key="2">
    <source>
        <dbReference type="ARBA" id="ARBA00002452"/>
    </source>
</evidence>
<evidence type="ECO:0000256" key="13">
    <source>
        <dbReference type="PIRNR" id="PIRNR005023"/>
    </source>
</evidence>
<evidence type="ECO:0000256" key="12">
    <source>
        <dbReference type="ARBA" id="ARBA00048733"/>
    </source>
</evidence>
<name>A0A7J2S3E9_9EURY</name>
<evidence type="ECO:0000256" key="4">
    <source>
        <dbReference type="ARBA" id="ARBA00011738"/>
    </source>
</evidence>
<evidence type="ECO:0000256" key="1">
    <source>
        <dbReference type="ARBA" id="ARBA00001966"/>
    </source>
</evidence>
<sequence length="629" mass="68632">MGMKNNNKFIVDPVTEEMRKRARELGIRTVWERYKENHARSKDAPFQATCMTCQQGPCVDVKRTGVCGMNKDIIVAKNLVSETTIGASAHVGHGRRIANILKGVGEGSVTAYSIKEPEKLDRVYSGLGLSGAKTNEEKAVEVADAILDDISKLTGVPRMLVYRALEERRKLWEEKGILIDGGCPEIMEAMNRIAMGMDADMENLLLGACRLGLVDAYCGMYPATTIQDILLGVPKLIRIKTNLTVINPEEINVIVHGHIPALPDAVVSAAEEYNADPANSPKVNVVGMCCTGMEVLMRRGVNYAGDILQQELAIATGAIELVVVDIQCTQPAIVEAAKHFHTKVVTTDPMSKIEGAVHIEFDPERADEIGRELIKMAVDNYANRDQTKVYVPDHEPHDMIGGFSTEQLLEALDKVKPGDPVGALVDNIKNGNIRGVAAVIGCVTPRDEYGFRTVELLRELIKNNILVVLTGCVATVASYHDLLKPDPTYPGVGKTLAKVMDAIAKANGLEALPPCIFMGACVDNSRIEEVLNAVADYLKVRIDQLPVAGSAPEYIAEKAIPIGFWTVSLGIFTHLGDQPNVAASERVVKWLTDDVERIFGGKFYVEADPYKAAKKIIEVIEEKRRALGI</sequence>
<dbReference type="Proteomes" id="UP000885936">
    <property type="component" value="Unassembled WGS sequence"/>
</dbReference>
<comment type="catalytic activity">
    <reaction evidence="12 13">
        <text>CO + 2 oxidized [2Fe-2S]-[ferredoxin] + H2O = 2 reduced [2Fe-2S]-[ferredoxin] + CO2 + 2 H(+)</text>
        <dbReference type="Rhea" id="RHEA:21040"/>
        <dbReference type="Rhea" id="RHEA-COMP:10000"/>
        <dbReference type="Rhea" id="RHEA-COMP:10001"/>
        <dbReference type="ChEBI" id="CHEBI:15377"/>
        <dbReference type="ChEBI" id="CHEBI:15378"/>
        <dbReference type="ChEBI" id="CHEBI:16526"/>
        <dbReference type="ChEBI" id="CHEBI:17245"/>
        <dbReference type="ChEBI" id="CHEBI:33737"/>
        <dbReference type="ChEBI" id="CHEBI:33738"/>
        <dbReference type="EC" id="1.2.7.4"/>
    </reaction>
</comment>
<dbReference type="GO" id="GO:0050418">
    <property type="term" value="F:hydroxylamine reductase activity"/>
    <property type="evidence" value="ECO:0007669"/>
    <property type="project" value="TreeGrafter"/>
</dbReference>
<evidence type="ECO:0000256" key="7">
    <source>
        <dbReference type="ARBA" id="ARBA00022723"/>
    </source>
</evidence>
<proteinExistence type="inferred from homology"/>
<gene>
    <name evidence="15" type="primary">cooS</name>
    <name evidence="15" type="ORF">ENI32_08050</name>
</gene>
<dbReference type="GO" id="GO:0016151">
    <property type="term" value="F:nickel cation binding"/>
    <property type="evidence" value="ECO:0007669"/>
    <property type="project" value="InterPro"/>
</dbReference>
<feature type="binding site" evidence="14">
    <location>
        <position position="472"/>
    </location>
    <ligand>
        <name>[Ni-4Fe-4S] cluster</name>
        <dbReference type="ChEBI" id="CHEBI:47739"/>
    </ligand>
</feature>
<comment type="similarity">
    <text evidence="3">Belongs to the Ni-containing carbon monoxide dehydrogenase family.</text>
</comment>
<evidence type="ECO:0000256" key="8">
    <source>
        <dbReference type="ARBA" id="ARBA00023002"/>
    </source>
</evidence>
<keyword evidence="8 13" id="KW-0560">Oxidoreductase</keyword>
<dbReference type="SUPFAM" id="SSF56821">
    <property type="entry name" value="Prismane protein-like"/>
    <property type="match status" value="1"/>
</dbReference>
<dbReference type="Gene3D" id="1.20.1270.30">
    <property type="match status" value="1"/>
</dbReference>
<comment type="caution">
    <text evidence="15">The sequence shown here is derived from an EMBL/GenBank/DDBJ whole genome shotgun (WGS) entry which is preliminary data.</text>
</comment>
<feature type="binding site" evidence="14">
    <location>
        <position position="50"/>
    </location>
    <ligand>
        <name>[4Fe-4S] cluster</name>
        <dbReference type="ChEBI" id="CHEBI:49883"/>
        <label>2</label>
    </ligand>
</feature>
<evidence type="ECO:0000256" key="5">
    <source>
        <dbReference type="ARBA" id="ARBA00022485"/>
    </source>
</evidence>
<keyword evidence="5 13" id="KW-0004">4Fe-4S</keyword>
<feature type="binding site" evidence="14">
    <location>
        <position position="53"/>
    </location>
    <ligand>
        <name>[4Fe-4S] cluster</name>
        <dbReference type="ChEBI" id="CHEBI:49883"/>
        <label>2</label>
    </ligand>
</feature>
<evidence type="ECO:0000256" key="3">
    <source>
        <dbReference type="ARBA" id="ARBA00010689"/>
    </source>
</evidence>
<dbReference type="NCBIfam" id="TIGR01702">
    <property type="entry name" value="CO_DH_cata"/>
    <property type="match status" value="1"/>
</dbReference>
<dbReference type="EC" id="1.2.7.4" evidence="13"/>
<keyword evidence="9 13" id="KW-0408">Iron</keyword>
<dbReference type="PANTHER" id="PTHR30109:SF4">
    <property type="entry name" value="CARBON MONOXIDE DEHYDROGENASE"/>
    <property type="match status" value="1"/>
</dbReference>
<evidence type="ECO:0000256" key="14">
    <source>
        <dbReference type="PIRSR" id="PIRSR005023-1"/>
    </source>
</evidence>
<evidence type="ECO:0000256" key="6">
    <source>
        <dbReference type="ARBA" id="ARBA00022596"/>
    </source>
</evidence>
<dbReference type="GO" id="GO:0043885">
    <property type="term" value="F:anaerobic carbon-monoxide dehydrogenase activity"/>
    <property type="evidence" value="ECO:0007669"/>
    <property type="project" value="UniProtKB-UniRule"/>
</dbReference>
<reference evidence="15" key="1">
    <citation type="journal article" date="2020" name="mSystems">
        <title>Genome- and Community-Level Interaction Insights into Carbon Utilization and Element Cycling Functions of Hydrothermarchaeota in Hydrothermal Sediment.</title>
        <authorList>
            <person name="Zhou Z."/>
            <person name="Liu Y."/>
            <person name="Xu W."/>
            <person name="Pan J."/>
            <person name="Luo Z.H."/>
            <person name="Li M."/>
        </authorList>
    </citation>
    <scope>NUCLEOTIDE SEQUENCE [LARGE SCALE GENOMIC DNA]</scope>
    <source>
        <strain evidence="15">HyVt-386</strain>
    </source>
</reference>
<feature type="binding site" evidence="14">
    <location>
        <position position="442"/>
    </location>
    <ligand>
        <name>[Ni-4Fe-4S] cluster</name>
        <dbReference type="ChEBI" id="CHEBI:47739"/>
    </ligand>
</feature>
<dbReference type="Pfam" id="PF03063">
    <property type="entry name" value="Prismane"/>
    <property type="match status" value="1"/>
</dbReference>
<dbReference type="InterPro" id="IPR016101">
    <property type="entry name" value="CO_DH_a-bundle"/>
</dbReference>
<dbReference type="InterPro" id="IPR004137">
    <property type="entry name" value="HCP/CODH"/>
</dbReference>
<feature type="binding site" evidence="14">
    <location>
        <position position="290"/>
    </location>
    <ligand>
        <name>[Ni-4Fe-4S] cluster</name>
        <dbReference type="ChEBI" id="CHEBI:47739"/>
    </ligand>
</feature>
<feature type="binding site" evidence="14">
    <location>
        <position position="67"/>
    </location>
    <ligand>
        <name>[4Fe-4S] cluster</name>
        <dbReference type="ChEBI" id="CHEBI:49883"/>
        <label>2</label>
    </ligand>
</feature>